<dbReference type="EMBL" id="CP069116">
    <property type="protein sequence ID" value="QSS66947.1"/>
    <property type="molecule type" value="Genomic_DNA"/>
</dbReference>
<evidence type="ECO:0000313" key="2">
    <source>
        <dbReference type="Proteomes" id="UP000663671"/>
    </source>
</evidence>
<name>A0A8A1MSB3_AJECA</name>
<dbReference type="VEuPathDB" id="FungiDB:I7I51_03159"/>
<proteinExistence type="predicted"/>
<organism evidence="1 2">
    <name type="scientific">Ajellomyces capsulatus</name>
    <name type="common">Darling's disease fungus</name>
    <name type="synonym">Histoplasma capsulatum</name>
    <dbReference type="NCBI Taxonomy" id="5037"/>
    <lineage>
        <taxon>Eukaryota</taxon>
        <taxon>Fungi</taxon>
        <taxon>Dikarya</taxon>
        <taxon>Ascomycota</taxon>
        <taxon>Pezizomycotina</taxon>
        <taxon>Eurotiomycetes</taxon>
        <taxon>Eurotiomycetidae</taxon>
        <taxon>Onygenales</taxon>
        <taxon>Ajellomycetaceae</taxon>
        <taxon>Histoplasma</taxon>
    </lineage>
</organism>
<reference evidence="1" key="1">
    <citation type="submission" date="2021-01" db="EMBL/GenBank/DDBJ databases">
        <title>Chromosome-level genome assembly of a human fungal pathogen reveals clustering of transcriptionally co-regulated genes.</title>
        <authorList>
            <person name="Voorhies M."/>
            <person name="Cohen S."/>
            <person name="Shea T.P."/>
            <person name="Petrus S."/>
            <person name="Munoz J.F."/>
            <person name="Poplawski S."/>
            <person name="Goldman W.E."/>
            <person name="Michael T."/>
            <person name="Cuomo C.A."/>
            <person name="Sil A."/>
            <person name="Beyhan S."/>
        </authorList>
    </citation>
    <scope>NUCLEOTIDE SEQUENCE</scope>
    <source>
        <strain evidence="1">WU24</strain>
    </source>
</reference>
<dbReference type="AlphaFoldDB" id="A0A8A1MSB3"/>
<dbReference type="Proteomes" id="UP000663671">
    <property type="component" value="Chromosome 6"/>
</dbReference>
<evidence type="ECO:0000313" key="1">
    <source>
        <dbReference type="EMBL" id="QSS66947.1"/>
    </source>
</evidence>
<gene>
    <name evidence="1" type="ORF">I7I51_03159</name>
</gene>
<sequence length="107" mass="12144">MYIPQNRPNYWAKLQKPASSTLLAHGYLHDWQGVAPFSKLLLFALPGRRRLLGKLLSSSNIGFTRSDQMLNRPPELHRASVESSHSVIQIPFELLCCALKVVEANFR</sequence>
<protein>
    <submittedName>
        <fullName evidence="1">Uncharacterized protein</fullName>
    </submittedName>
</protein>
<accession>A0A8A1MSB3</accession>